<proteinExistence type="predicted"/>
<evidence type="ECO:0000313" key="2">
    <source>
        <dbReference type="EMBL" id="SVD98401.1"/>
    </source>
</evidence>
<feature type="non-terminal residue" evidence="2">
    <location>
        <position position="89"/>
    </location>
</feature>
<name>A0A382ZSG6_9ZZZZ</name>
<keyword evidence="1" id="KW-1133">Transmembrane helix</keyword>
<keyword evidence="1" id="KW-0472">Membrane</keyword>
<organism evidence="2">
    <name type="scientific">marine metagenome</name>
    <dbReference type="NCBI Taxonomy" id="408172"/>
    <lineage>
        <taxon>unclassified sequences</taxon>
        <taxon>metagenomes</taxon>
        <taxon>ecological metagenomes</taxon>
    </lineage>
</organism>
<protein>
    <submittedName>
        <fullName evidence="2">Uncharacterized protein</fullName>
    </submittedName>
</protein>
<feature type="transmembrane region" description="Helical" evidence="1">
    <location>
        <begin position="66"/>
        <end position="86"/>
    </location>
</feature>
<gene>
    <name evidence="2" type="ORF">METZ01_LOCUS451255</name>
</gene>
<dbReference type="EMBL" id="UINC01186261">
    <property type="protein sequence ID" value="SVD98401.1"/>
    <property type="molecule type" value="Genomic_DNA"/>
</dbReference>
<reference evidence="2" key="1">
    <citation type="submission" date="2018-05" db="EMBL/GenBank/DDBJ databases">
        <authorList>
            <person name="Lanie J.A."/>
            <person name="Ng W.-L."/>
            <person name="Kazmierczak K.M."/>
            <person name="Andrzejewski T.M."/>
            <person name="Davidsen T.M."/>
            <person name="Wayne K.J."/>
            <person name="Tettelin H."/>
            <person name="Glass J.I."/>
            <person name="Rusch D."/>
            <person name="Podicherti R."/>
            <person name="Tsui H.-C.T."/>
            <person name="Winkler M.E."/>
        </authorList>
    </citation>
    <scope>NUCLEOTIDE SEQUENCE</scope>
</reference>
<keyword evidence="1" id="KW-0812">Transmembrane</keyword>
<accession>A0A382ZSG6</accession>
<sequence>MPWDLLIWAAPVTLAAGLMRGFAGFGSGMLMAPFFIQLFGPVDTVVVIIGLEIVATVQLLPSVYRYIDWSLVLPMGGVAALAMPVGTWL</sequence>
<dbReference type="AlphaFoldDB" id="A0A382ZSG6"/>
<feature type="transmembrane region" description="Helical" evidence="1">
    <location>
        <begin position="34"/>
        <end position="54"/>
    </location>
</feature>
<evidence type="ECO:0000256" key="1">
    <source>
        <dbReference type="SAM" id="Phobius"/>
    </source>
</evidence>